<gene>
    <name evidence="1" type="ORF">EHQ62_03535</name>
</gene>
<evidence type="ECO:0008006" key="3">
    <source>
        <dbReference type="Google" id="ProtNLM"/>
    </source>
</evidence>
<evidence type="ECO:0000313" key="2">
    <source>
        <dbReference type="Proteomes" id="UP000297567"/>
    </source>
</evidence>
<organism evidence="1 2">
    <name type="scientific">Leptospira jelokensis</name>
    <dbReference type="NCBI Taxonomy" id="2484931"/>
    <lineage>
        <taxon>Bacteria</taxon>
        <taxon>Pseudomonadati</taxon>
        <taxon>Spirochaetota</taxon>
        <taxon>Spirochaetia</taxon>
        <taxon>Leptospirales</taxon>
        <taxon>Leptospiraceae</taxon>
        <taxon>Leptospira</taxon>
    </lineage>
</organism>
<accession>A0A4Z1A5Q3</accession>
<proteinExistence type="predicted"/>
<name>A0A4Z1A5Q3_9LEPT</name>
<evidence type="ECO:0000313" key="1">
    <source>
        <dbReference type="EMBL" id="TGL74045.1"/>
    </source>
</evidence>
<comment type="caution">
    <text evidence="1">The sequence shown here is derived from an EMBL/GenBank/DDBJ whole genome shotgun (WGS) entry which is preliminary data.</text>
</comment>
<dbReference type="EMBL" id="RQGH01000009">
    <property type="protein sequence ID" value="TGL74045.1"/>
    <property type="molecule type" value="Genomic_DNA"/>
</dbReference>
<dbReference type="Proteomes" id="UP000297567">
    <property type="component" value="Unassembled WGS sequence"/>
</dbReference>
<reference evidence="1" key="1">
    <citation type="journal article" date="2019" name="PLoS Negl. Trop. Dis.">
        <title>Revisiting the worldwide diversity of Leptospira species in the environment.</title>
        <authorList>
            <person name="Vincent A.T."/>
            <person name="Schiettekatte O."/>
            <person name="Bourhy P."/>
            <person name="Veyrier F.J."/>
            <person name="Picardeau M."/>
        </authorList>
    </citation>
    <scope>NUCLEOTIDE SEQUENCE [LARGE SCALE GENOMIC DNA]</scope>
    <source>
        <strain evidence="1">201702451</strain>
    </source>
</reference>
<dbReference type="RefSeq" id="WP_135640862.1">
    <property type="nucleotide sequence ID" value="NZ_RQGH01000009.1"/>
</dbReference>
<dbReference type="PROSITE" id="PS51257">
    <property type="entry name" value="PROKAR_LIPOPROTEIN"/>
    <property type="match status" value="1"/>
</dbReference>
<dbReference type="AlphaFoldDB" id="A0A4Z1A5Q3"/>
<protein>
    <recommendedName>
        <fullName evidence="3">Lipoprotein</fullName>
    </recommendedName>
</protein>
<keyword evidence="2" id="KW-1185">Reference proteome</keyword>
<sequence>MRTLYFLFLSAFFLFVSCRSTERDLGNTKEKEGKRSSFALQYEFDLPTKVLKVGPNLEISIGKFALHSFQSFASQVFDVSSFKVRNENDTLSPGTIVLRKVQVNRTLYFEEGTTNFQHATFASIVEFILVKESGESYRILGQSEPIQTKTIPFSPNDQESEMTISTSIREAIEVGLNQILDPKIDEKLEPNSKMFHKRN</sequence>